<evidence type="ECO:0000313" key="1">
    <source>
        <dbReference type="EMBL" id="GAA3681869.1"/>
    </source>
</evidence>
<comment type="caution">
    <text evidence="1">The sequence shown here is derived from an EMBL/GenBank/DDBJ whole genome shotgun (WGS) entry which is preliminary data.</text>
</comment>
<evidence type="ECO:0000313" key="2">
    <source>
        <dbReference type="Proteomes" id="UP001500752"/>
    </source>
</evidence>
<protein>
    <submittedName>
        <fullName evidence="1">Uncharacterized protein</fullName>
    </submittedName>
</protein>
<sequence length="135" mass="15237">MSRRKQRPLTVMADGTSRRGSAAADGYLDRRTIVEIGCTGRGSHRRIVIGSYDVWGEEPAGAADFAEDMKYVEERRTPDMHLVMDVDAHFTIPFRCDFCGRDMPKRQESLVYMLRKLKSGGVKFLDLSSLDAIGY</sequence>
<keyword evidence="2" id="KW-1185">Reference proteome</keyword>
<dbReference type="Proteomes" id="UP001500752">
    <property type="component" value="Unassembled WGS sequence"/>
</dbReference>
<accession>A0ABP7CAI1</accession>
<name>A0ABP7CAI1_9MICC</name>
<dbReference type="EMBL" id="BAABEO010000012">
    <property type="protein sequence ID" value="GAA3681869.1"/>
    <property type="molecule type" value="Genomic_DNA"/>
</dbReference>
<reference evidence="2" key="1">
    <citation type="journal article" date="2019" name="Int. J. Syst. Evol. Microbiol.">
        <title>The Global Catalogue of Microorganisms (GCM) 10K type strain sequencing project: providing services to taxonomists for standard genome sequencing and annotation.</title>
        <authorList>
            <consortium name="The Broad Institute Genomics Platform"/>
            <consortium name="The Broad Institute Genome Sequencing Center for Infectious Disease"/>
            <person name="Wu L."/>
            <person name="Ma J."/>
        </authorList>
    </citation>
    <scope>NUCLEOTIDE SEQUENCE [LARGE SCALE GENOMIC DNA]</scope>
    <source>
        <strain evidence="2">JCM 30742</strain>
    </source>
</reference>
<dbReference type="RefSeq" id="WP_345150467.1">
    <property type="nucleotide sequence ID" value="NZ_BAABEO010000012.1"/>
</dbReference>
<organism evidence="1 2">
    <name type="scientific">Arthrobacter ginkgonis</name>
    <dbReference type="NCBI Taxonomy" id="1630594"/>
    <lineage>
        <taxon>Bacteria</taxon>
        <taxon>Bacillati</taxon>
        <taxon>Actinomycetota</taxon>
        <taxon>Actinomycetes</taxon>
        <taxon>Micrococcales</taxon>
        <taxon>Micrococcaceae</taxon>
        <taxon>Arthrobacter</taxon>
    </lineage>
</organism>
<proteinExistence type="predicted"/>
<gene>
    <name evidence="1" type="ORF">GCM10023081_19950</name>
</gene>